<dbReference type="InterPro" id="IPR035965">
    <property type="entry name" value="PAS-like_dom_sf"/>
</dbReference>
<feature type="modified residue" description="4-aspartylphosphate" evidence="6">
    <location>
        <position position="584"/>
    </location>
</feature>
<dbReference type="NCBIfam" id="TIGR00229">
    <property type="entry name" value="sensory_box"/>
    <property type="match status" value="1"/>
</dbReference>
<dbReference type="InterPro" id="IPR003594">
    <property type="entry name" value="HATPase_dom"/>
</dbReference>
<dbReference type="PROSITE" id="PS50110">
    <property type="entry name" value="RESPONSE_REGULATORY"/>
    <property type="match status" value="2"/>
</dbReference>
<keyword evidence="3 6" id="KW-0597">Phosphoprotein</keyword>
<evidence type="ECO:0000256" key="2">
    <source>
        <dbReference type="ARBA" id="ARBA00012438"/>
    </source>
</evidence>
<reference evidence="11 12" key="1">
    <citation type="submission" date="2024-09" db="EMBL/GenBank/DDBJ databases">
        <title>Floridaenema gen nov. (Aerosakkonemataceae, Aerosakkonematales ord. nov., Cyanobacteria) from benthic tropical and subtropical fresh waters, with the description of four new species.</title>
        <authorList>
            <person name="Moretto J.A."/>
            <person name="Berthold D.E."/>
            <person name="Lefler F.W."/>
            <person name="Huang I.-S."/>
            <person name="Laughinghouse H. IV."/>
        </authorList>
    </citation>
    <scope>NUCLEOTIDE SEQUENCE [LARGE SCALE GENOMIC DNA]</scope>
    <source>
        <strain evidence="11 12">BLCC-F50</strain>
    </source>
</reference>
<sequence length="649" mass="72376">MSITKPATILIVDDTPANLNVLFDFLRDAGFKVLVAQGGKSAIQKVEYSPPDLILLDILMPDMDGFATCQALKANKTTQDIPIIFMSALSDTVDKVKGLQLGAVDYITKPFQHEEVLARIQLHLNLRNLNRQIQEQNIQLEKQIQERIQVETALRQREAQLRLITDSLPVLISYIDRNHYYRFVNRGYEEWYNLPREKIENRHIKELLGDVVYQDISPKLNQALSGQSVTFENHLFNEGSLHNLEVTYVPDKNGDEVVGTYVLIQDVTERKQLERQLLRSQRMESLGTLASGIAHDLNNVLTPILISVQLLAMKHQDKQSQQWLELLESNTKRGADLIRQVMLFVRGMEGNHTFIDPANLIKQIKQMLEETFPKSIAISTNISSELWAVSGDETQLHQVLVNLCVNARDAMPNGGLLKLYVQNLVVDATYTQKHIDAKIGAYVLVTVSDTGTGIPAEIIDRIFEPFFTTKEFGKGTGLGLSTAIGIVKSHGGFITVSSTINQGTEFKVFLPAIVPSATTTEENLEFPAGNGETILIVDDEAAIREIIEKSLETYGYQTLTATNGVEAISLYMQHPEDINLVIIDMMMPTMDGSMAIRTLKAINPKVKIVAISGLVTGDKLSELTGVDVHAFLTKPFTAKDLLITLNQVL</sequence>
<dbReference type="InterPro" id="IPR003661">
    <property type="entry name" value="HisK_dim/P_dom"/>
</dbReference>
<keyword evidence="12" id="KW-1185">Reference proteome</keyword>
<dbReference type="SMART" id="SM00387">
    <property type="entry name" value="HATPase_c"/>
    <property type="match status" value="1"/>
</dbReference>
<dbReference type="EMBL" id="JBHFNR010000153">
    <property type="protein sequence ID" value="MFB2895342.1"/>
    <property type="molecule type" value="Genomic_DNA"/>
</dbReference>
<dbReference type="PANTHER" id="PTHR43547">
    <property type="entry name" value="TWO-COMPONENT HISTIDINE KINASE"/>
    <property type="match status" value="1"/>
</dbReference>
<dbReference type="InterPro" id="IPR000014">
    <property type="entry name" value="PAS"/>
</dbReference>
<feature type="domain" description="PAC" evidence="10">
    <location>
        <begin position="225"/>
        <end position="279"/>
    </location>
</feature>
<protein>
    <recommendedName>
        <fullName evidence="2">histidine kinase</fullName>
        <ecNumber evidence="2">2.7.13.3</ecNumber>
    </recommendedName>
</protein>
<feature type="coiled-coil region" evidence="7">
    <location>
        <begin position="119"/>
        <end position="146"/>
    </location>
</feature>
<keyword evidence="7" id="KW-0175">Coiled coil</keyword>
<organism evidence="11 12">
    <name type="scientific">Floridaenema flaviceps BLCC-F50</name>
    <dbReference type="NCBI Taxonomy" id="3153642"/>
    <lineage>
        <taxon>Bacteria</taxon>
        <taxon>Bacillati</taxon>
        <taxon>Cyanobacteriota</taxon>
        <taxon>Cyanophyceae</taxon>
        <taxon>Oscillatoriophycideae</taxon>
        <taxon>Aerosakkonematales</taxon>
        <taxon>Aerosakkonemataceae</taxon>
        <taxon>Floridanema</taxon>
        <taxon>Floridanema flaviceps</taxon>
    </lineage>
</organism>
<dbReference type="SUPFAM" id="SSF52172">
    <property type="entry name" value="CheY-like"/>
    <property type="match status" value="2"/>
</dbReference>
<dbReference type="SMART" id="SM00091">
    <property type="entry name" value="PAS"/>
    <property type="match status" value="1"/>
</dbReference>
<evidence type="ECO:0000259" key="8">
    <source>
        <dbReference type="PROSITE" id="PS50109"/>
    </source>
</evidence>
<dbReference type="Gene3D" id="3.40.50.2300">
    <property type="match status" value="2"/>
</dbReference>
<feature type="domain" description="Response regulatory" evidence="9">
    <location>
        <begin position="533"/>
        <end position="649"/>
    </location>
</feature>
<dbReference type="Pfam" id="PF02518">
    <property type="entry name" value="HATPase_c"/>
    <property type="match status" value="1"/>
</dbReference>
<name>A0ABV4XUJ2_9CYAN</name>
<evidence type="ECO:0000259" key="10">
    <source>
        <dbReference type="PROSITE" id="PS50113"/>
    </source>
</evidence>
<dbReference type="CDD" id="cd19920">
    <property type="entry name" value="REC_PA4781-like"/>
    <property type="match status" value="1"/>
</dbReference>
<dbReference type="Pfam" id="PF00512">
    <property type="entry name" value="HisKA"/>
    <property type="match status" value="1"/>
</dbReference>
<dbReference type="CDD" id="cd17546">
    <property type="entry name" value="REC_hyHK_CKI1_RcsC-like"/>
    <property type="match status" value="1"/>
</dbReference>
<dbReference type="SUPFAM" id="SSF47384">
    <property type="entry name" value="Homodimeric domain of signal transducing histidine kinase"/>
    <property type="match status" value="1"/>
</dbReference>
<evidence type="ECO:0000313" key="11">
    <source>
        <dbReference type="EMBL" id="MFB2895342.1"/>
    </source>
</evidence>
<dbReference type="InterPro" id="IPR004358">
    <property type="entry name" value="Sig_transdc_His_kin-like_C"/>
</dbReference>
<dbReference type="SUPFAM" id="SSF55874">
    <property type="entry name" value="ATPase domain of HSP90 chaperone/DNA topoisomerase II/histidine kinase"/>
    <property type="match status" value="1"/>
</dbReference>
<dbReference type="SUPFAM" id="SSF55785">
    <property type="entry name" value="PYP-like sensor domain (PAS domain)"/>
    <property type="match status" value="1"/>
</dbReference>
<dbReference type="Gene3D" id="3.30.565.10">
    <property type="entry name" value="Histidine kinase-like ATPase, C-terminal domain"/>
    <property type="match status" value="1"/>
</dbReference>
<dbReference type="CDD" id="cd00082">
    <property type="entry name" value="HisKA"/>
    <property type="match status" value="1"/>
</dbReference>
<proteinExistence type="predicted"/>
<evidence type="ECO:0000256" key="5">
    <source>
        <dbReference type="ARBA" id="ARBA00023012"/>
    </source>
</evidence>
<dbReference type="Pfam" id="PF08448">
    <property type="entry name" value="PAS_4"/>
    <property type="match status" value="1"/>
</dbReference>
<evidence type="ECO:0000259" key="9">
    <source>
        <dbReference type="PROSITE" id="PS50110"/>
    </source>
</evidence>
<dbReference type="Gene3D" id="3.30.450.20">
    <property type="entry name" value="PAS domain"/>
    <property type="match status" value="1"/>
</dbReference>
<accession>A0ABV4XUJ2</accession>
<evidence type="ECO:0000256" key="4">
    <source>
        <dbReference type="ARBA" id="ARBA00022777"/>
    </source>
</evidence>
<dbReference type="InterPro" id="IPR036890">
    <property type="entry name" value="HATPase_C_sf"/>
</dbReference>
<gene>
    <name evidence="11" type="ORF">ACE1CI_20745</name>
</gene>
<dbReference type="Proteomes" id="UP001576784">
    <property type="component" value="Unassembled WGS sequence"/>
</dbReference>
<dbReference type="InterPro" id="IPR000700">
    <property type="entry name" value="PAS-assoc_C"/>
</dbReference>
<evidence type="ECO:0000313" key="12">
    <source>
        <dbReference type="Proteomes" id="UP001576784"/>
    </source>
</evidence>
<dbReference type="InterPro" id="IPR005467">
    <property type="entry name" value="His_kinase_dom"/>
</dbReference>
<comment type="catalytic activity">
    <reaction evidence="1">
        <text>ATP + protein L-histidine = ADP + protein N-phospho-L-histidine.</text>
        <dbReference type="EC" id="2.7.13.3"/>
    </reaction>
</comment>
<keyword evidence="4" id="KW-0418">Kinase</keyword>
<evidence type="ECO:0000256" key="3">
    <source>
        <dbReference type="ARBA" id="ARBA00022553"/>
    </source>
</evidence>
<dbReference type="SMART" id="SM00448">
    <property type="entry name" value="REC"/>
    <property type="match status" value="2"/>
</dbReference>
<dbReference type="InterPro" id="IPR013656">
    <property type="entry name" value="PAS_4"/>
</dbReference>
<dbReference type="EC" id="2.7.13.3" evidence="2"/>
<feature type="modified residue" description="4-aspartylphosphate" evidence="6">
    <location>
        <position position="57"/>
    </location>
</feature>
<dbReference type="Gene3D" id="1.10.287.130">
    <property type="match status" value="1"/>
</dbReference>
<dbReference type="Pfam" id="PF00072">
    <property type="entry name" value="Response_reg"/>
    <property type="match status" value="2"/>
</dbReference>
<dbReference type="InterPro" id="IPR036097">
    <property type="entry name" value="HisK_dim/P_sf"/>
</dbReference>
<dbReference type="RefSeq" id="WP_413264981.1">
    <property type="nucleotide sequence ID" value="NZ_JBHFNR010000153.1"/>
</dbReference>
<feature type="domain" description="Response regulatory" evidence="9">
    <location>
        <begin position="8"/>
        <end position="124"/>
    </location>
</feature>
<evidence type="ECO:0000256" key="7">
    <source>
        <dbReference type="SAM" id="Coils"/>
    </source>
</evidence>
<dbReference type="InterPro" id="IPR011006">
    <property type="entry name" value="CheY-like_superfamily"/>
</dbReference>
<keyword evidence="4" id="KW-0808">Transferase</keyword>
<evidence type="ECO:0000256" key="1">
    <source>
        <dbReference type="ARBA" id="ARBA00000085"/>
    </source>
</evidence>
<feature type="domain" description="Histidine kinase" evidence="8">
    <location>
        <begin position="292"/>
        <end position="514"/>
    </location>
</feature>
<dbReference type="SMART" id="SM00388">
    <property type="entry name" value="HisKA"/>
    <property type="match status" value="1"/>
</dbReference>
<dbReference type="PRINTS" id="PR00344">
    <property type="entry name" value="BCTRLSENSOR"/>
</dbReference>
<dbReference type="InterPro" id="IPR001789">
    <property type="entry name" value="Sig_transdc_resp-reg_receiver"/>
</dbReference>
<evidence type="ECO:0000256" key="6">
    <source>
        <dbReference type="PROSITE-ProRule" id="PRU00169"/>
    </source>
</evidence>
<dbReference type="PROSITE" id="PS50109">
    <property type="entry name" value="HIS_KIN"/>
    <property type="match status" value="1"/>
</dbReference>
<dbReference type="PROSITE" id="PS50113">
    <property type="entry name" value="PAC"/>
    <property type="match status" value="1"/>
</dbReference>
<comment type="caution">
    <text evidence="11">The sequence shown here is derived from an EMBL/GenBank/DDBJ whole genome shotgun (WGS) entry which is preliminary data.</text>
</comment>
<dbReference type="PANTHER" id="PTHR43547:SF2">
    <property type="entry name" value="HYBRID SIGNAL TRANSDUCTION HISTIDINE KINASE C"/>
    <property type="match status" value="1"/>
</dbReference>
<keyword evidence="5" id="KW-0902">Two-component regulatory system</keyword>